<proteinExistence type="inferred from homology"/>
<evidence type="ECO:0000256" key="3">
    <source>
        <dbReference type="ARBA" id="ARBA00015316"/>
    </source>
</evidence>
<dbReference type="GO" id="GO:0000408">
    <property type="term" value="C:EKC/KEOPS complex"/>
    <property type="evidence" value="ECO:0007669"/>
    <property type="project" value="TreeGrafter"/>
</dbReference>
<dbReference type="Proteomes" id="UP000664132">
    <property type="component" value="Unassembled WGS sequence"/>
</dbReference>
<evidence type="ECO:0000313" key="10">
    <source>
        <dbReference type="Proteomes" id="UP000664132"/>
    </source>
</evidence>
<name>A0A8H7T3A2_9HELO</name>
<dbReference type="SUPFAM" id="SSF143870">
    <property type="entry name" value="PF0523-like"/>
    <property type="match status" value="1"/>
</dbReference>
<reference evidence="9" key="1">
    <citation type="submission" date="2021-02" db="EMBL/GenBank/DDBJ databases">
        <title>Genome sequence Cadophora malorum strain M34.</title>
        <authorList>
            <person name="Stefanovic E."/>
            <person name="Vu D."/>
            <person name="Scully C."/>
            <person name="Dijksterhuis J."/>
            <person name="Roader J."/>
            <person name="Houbraken J."/>
        </authorList>
    </citation>
    <scope>NUCLEOTIDE SEQUENCE</scope>
    <source>
        <strain evidence="9">M34</strain>
    </source>
</reference>
<keyword evidence="10" id="KW-1185">Reference proteome</keyword>
<keyword evidence="5" id="KW-0819">tRNA processing</keyword>
<sequence length="207" mass="22858">MSHLQTIHLEHLPPNYDLHIALYRNVTNADFLHQQLLAGNTNFEYALIDASVILSKVHILAAAYRAVNDLLENRLRSRNVHSEIVFSLSPNNNIAESFRRFGITPTTSTLLIIKLSTPTSPFSISDITAHLSSSIEGENIPFTDENLAEMVDEKRVRKIYKLNVAGGGGGRKNGEVNGAREGKVDEEVRKELLVGVLGAMALRSVTN</sequence>
<evidence type="ECO:0000256" key="2">
    <source>
        <dbReference type="ARBA" id="ARBA00005546"/>
    </source>
</evidence>
<dbReference type="AlphaFoldDB" id="A0A8H7T3A2"/>
<evidence type="ECO:0000256" key="1">
    <source>
        <dbReference type="ARBA" id="ARBA00004123"/>
    </source>
</evidence>
<keyword evidence="6 8" id="KW-0539">Nucleus</keyword>
<dbReference type="GO" id="GO:0002949">
    <property type="term" value="P:tRNA threonylcarbamoyladenosine modification"/>
    <property type="evidence" value="ECO:0007669"/>
    <property type="project" value="TreeGrafter"/>
</dbReference>
<dbReference type="OrthoDB" id="329139at2759"/>
<evidence type="ECO:0000313" key="9">
    <source>
        <dbReference type="EMBL" id="KAG4412201.1"/>
    </source>
</evidence>
<comment type="similarity">
    <text evidence="2 8">Belongs to the CGI121/TPRKB family.</text>
</comment>
<organism evidence="9 10">
    <name type="scientific">Cadophora malorum</name>
    <dbReference type="NCBI Taxonomy" id="108018"/>
    <lineage>
        <taxon>Eukaryota</taxon>
        <taxon>Fungi</taxon>
        <taxon>Dikarya</taxon>
        <taxon>Ascomycota</taxon>
        <taxon>Pezizomycotina</taxon>
        <taxon>Leotiomycetes</taxon>
        <taxon>Helotiales</taxon>
        <taxon>Ploettnerulaceae</taxon>
        <taxon>Cadophora</taxon>
    </lineage>
</organism>
<comment type="function">
    <text evidence="7">Component of the EKC/KEOPS complex that is required for the formation of a threonylcarbamoyl group on adenosine at position 37 (t(6)A37) in tRNAs that read codons beginning with adenine. The complex is probably involved in the transfer of the threonylcarbamoyl moiety of threonylcarbamoyl-AMP (TC-AMP) to the N6 group of A37. CGI121 acts as an allosteric effector that regulates the t(6)A activity of the complex. The EKC/KEOPS complex also promotes both telomere uncapping and telomere elongation. The complex is required for efficient recruitment of transcriptional coactivators. CGI121 is not required for tRNA modification.</text>
</comment>
<accession>A0A8H7T3A2</accession>
<comment type="caution">
    <text evidence="9">The sequence shown here is derived from an EMBL/GenBank/DDBJ whole genome shotgun (WGS) entry which is preliminary data.</text>
</comment>
<dbReference type="InterPro" id="IPR013926">
    <property type="entry name" value="CGI121/TPRKB"/>
</dbReference>
<evidence type="ECO:0000256" key="8">
    <source>
        <dbReference type="RuleBase" id="RU004398"/>
    </source>
</evidence>
<evidence type="ECO:0000256" key="7">
    <source>
        <dbReference type="ARBA" id="ARBA00025043"/>
    </source>
</evidence>
<dbReference type="Pfam" id="PF08617">
    <property type="entry name" value="CGI-121"/>
    <property type="match status" value="1"/>
</dbReference>
<dbReference type="PANTHER" id="PTHR15840:SF10">
    <property type="entry name" value="EKC_KEOPS COMPLEX SUBUNIT TPRKB"/>
    <property type="match status" value="1"/>
</dbReference>
<comment type="subcellular location">
    <subcellularLocation>
        <location evidence="1">Nucleus</location>
    </subcellularLocation>
</comment>
<dbReference type="Gene3D" id="3.30.2380.10">
    <property type="entry name" value="CGI121/TPRKB"/>
    <property type="match status" value="1"/>
</dbReference>
<gene>
    <name evidence="9" type="ORF">IFR04_014661</name>
</gene>
<evidence type="ECO:0000256" key="4">
    <source>
        <dbReference type="ARBA" id="ARBA00016009"/>
    </source>
</evidence>
<dbReference type="EMBL" id="JAFJYH010000400">
    <property type="protein sequence ID" value="KAG4412201.1"/>
    <property type="molecule type" value="Genomic_DNA"/>
</dbReference>
<dbReference type="GO" id="GO:0005829">
    <property type="term" value="C:cytosol"/>
    <property type="evidence" value="ECO:0007669"/>
    <property type="project" value="TreeGrafter"/>
</dbReference>
<evidence type="ECO:0000256" key="6">
    <source>
        <dbReference type="ARBA" id="ARBA00023242"/>
    </source>
</evidence>
<protein>
    <recommendedName>
        <fullName evidence="4">EKC/KEOPS complex subunit CGI121</fullName>
    </recommendedName>
    <alternativeName>
        <fullName evidence="3">EKC/KEOPS complex subunit cgi121</fullName>
    </alternativeName>
</protein>
<dbReference type="InterPro" id="IPR036504">
    <property type="entry name" value="CGI121/TPRKB_sf"/>
</dbReference>
<dbReference type="GO" id="GO:0005634">
    <property type="term" value="C:nucleus"/>
    <property type="evidence" value="ECO:0007669"/>
    <property type="project" value="UniProtKB-SubCell"/>
</dbReference>
<dbReference type="PANTHER" id="PTHR15840">
    <property type="entry name" value="CGI-121 FAMILY MEMBER"/>
    <property type="match status" value="1"/>
</dbReference>
<evidence type="ECO:0000256" key="5">
    <source>
        <dbReference type="ARBA" id="ARBA00022694"/>
    </source>
</evidence>